<dbReference type="Proteomes" id="UP000749471">
    <property type="component" value="Unassembled WGS sequence"/>
</dbReference>
<dbReference type="PANTHER" id="PTHR43415">
    <property type="entry name" value="SPERMIDINE N(1)-ACETYLTRANSFERASE"/>
    <property type="match status" value="1"/>
</dbReference>
<evidence type="ECO:0000259" key="1">
    <source>
        <dbReference type="PROSITE" id="PS51186"/>
    </source>
</evidence>
<accession>A0ABS6E7Z5</accession>
<evidence type="ECO:0000313" key="2">
    <source>
        <dbReference type="EMBL" id="MBU5439035.1"/>
    </source>
</evidence>
<dbReference type="RefSeq" id="WP_216520657.1">
    <property type="nucleotide sequence ID" value="NZ_JAHLPM010000011.1"/>
</dbReference>
<keyword evidence="3" id="KW-1185">Reference proteome</keyword>
<evidence type="ECO:0000313" key="3">
    <source>
        <dbReference type="Proteomes" id="UP000749471"/>
    </source>
</evidence>
<dbReference type="PANTHER" id="PTHR43415:SF3">
    <property type="entry name" value="GNAT-FAMILY ACETYLTRANSFERASE"/>
    <property type="match status" value="1"/>
</dbReference>
<name>A0ABS6E7Z5_9FIRM</name>
<dbReference type="PROSITE" id="PS51186">
    <property type="entry name" value="GNAT"/>
    <property type="match status" value="1"/>
</dbReference>
<proteinExistence type="predicted"/>
<organism evidence="2 3">
    <name type="scientific">Tissierella simiarum</name>
    <dbReference type="NCBI Taxonomy" id="2841534"/>
    <lineage>
        <taxon>Bacteria</taxon>
        <taxon>Bacillati</taxon>
        <taxon>Bacillota</taxon>
        <taxon>Tissierellia</taxon>
        <taxon>Tissierellales</taxon>
        <taxon>Tissierellaceae</taxon>
        <taxon>Tissierella</taxon>
    </lineage>
</organism>
<sequence>MAIRNIEQPNIIIVDNELRLRKAREEEWKVALPWYENSKVLYYSEGLIQGIYDMEIVNRMYGYLSSIGELYFIEILEKDTWIPIGDITLSEKNMPIIIGDEKYWGRGIGKKSVLALIDRAKSIKLDKIQIPTIYKYNERSKNLFISIGFIKVKEDEDSESYELKL</sequence>
<comment type="caution">
    <text evidence="2">The sequence shown here is derived from an EMBL/GenBank/DDBJ whole genome shotgun (WGS) entry which is preliminary data.</text>
</comment>
<reference evidence="2 3" key="1">
    <citation type="submission" date="2021-06" db="EMBL/GenBank/DDBJ databases">
        <authorList>
            <person name="Sun Q."/>
            <person name="Li D."/>
        </authorList>
    </citation>
    <scope>NUCLEOTIDE SEQUENCE [LARGE SCALE GENOMIC DNA]</scope>
    <source>
        <strain evidence="2 3">MSJ-40</strain>
    </source>
</reference>
<dbReference type="EMBL" id="JAHLPM010000011">
    <property type="protein sequence ID" value="MBU5439035.1"/>
    <property type="molecule type" value="Genomic_DNA"/>
</dbReference>
<dbReference type="Pfam" id="PF13302">
    <property type="entry name" value="Acetyltransf_3"/>
    <property type="match status" value="1"/>
</dbReference>
<dbReference type="InterPro" id="IPR000182">
    <property type="entry name" value="GNAT_dom"/>
</dbReference>
<gene>
    <name evidence="2" type="ORF">KQI42_13490</name>
</gene>
<feature type="domain" description="N-acetyltransferase" evidence="1">
    <location>
        <begin position="18"/>
        <end position="165"/>
    </location>
</feature>
<protein>
    <submittedName>
        <fullName evidence="2">GNAT family N-acetyltransferase</fullName>
    </submittedName>
</protein>